<keyword evidence="1" id="KW-0343">GTPase activation</keyword>
<accession>A0AAV7X2K9</accession>
<dbReference type="GO" id="GO:0005737">
    <property type="term" value="C:cytoplasm"/>
    <property type="evidence" value="ECO:0007669"/>
    <property type="project" value="UniProtKB-ARBA"/>
</dbReference>
<name>A0AAV7X2K9_9NEOP</name>
<dbReference type="Pfam" id="PF00566">
    <property type="entry name" value="RabGAP-TBC"/>
    <property type="match status" value="2"/>
</dbReference>
<feature type="domain" description="Rab-GAP TBC" evidence="2">
    <location>
        <begin position="61"/>
        <end position="333"/>
    </location>
</feature>
<dbReference type="Gene3D" id="1.10.8.270">
    <property type="entry name" value="putative rabgap domain of human tbc1 domain family member 14 like domains"/>
    <property type="match status" value="1"/>
</dbReference>
<dbReference type="Proteomes" id="UP001075354">
    <property type="component" value="Chromosome 15"/>
</dbReference>
<evidence type="ECO:0000313" key="3">
    <source>
        <dbReference type="EMBL" id="KAJ1520149.1"/>
    </source>
</evidence>
<proteinExistence type="predicted"/>
<dbReference type="FunFam" id="1.10.8.270:FF:000011">
    <property type="entry name" value="TBC1 domain family member 5"/>
    <property type="match status" value="1"/>
</dbReference>
<dbReference type="EMBL" id="JAPTSV010000015">
    <property type="protein sequence ID" value="KAJ1520149.1"/>
    <property type="molecule type" value="Genomic_DNA"/>
</dbReference>
<evidence type="ECO:0000256" key="1">
    <source>
        <dbReference type="ARBA" id="ARBA00022468"/>
    </source>
</evidence>
<keyword evidence="4" id="KW-1185">Reference proteome</keyword>
<dbReference type="PANTHER" id="PTHR22957:SF337">
    <property type="entry name" value="TBC1 DOMAIN FAMILY MEMBER 5"/>
    <property type="match status" value="1"/>
</dbReference>
<sequence>MSDEEGDALAVMLQGNGLATKSNETEGINGYRKYREEWQDLCRLAESGLSEIQRHAVSMQLQGSHLRSVYWQLLLGSLPPAPSLWISIIRQQRNSYRLLHQRLSVDPHQTNQEDNPLSQSSASSWHQYFCDKELRALIRQDVVRTFPNVDFFRSESIQSTMVNILFCYAREHPEICYRQGMHEVVAPLLYVMQEDQKSLLRARELTPVSDSAVEILDPACLEEDVYWLFCKLMSHLAGNYRVRDMIPLSNGHFPSALVSAHNLDKQSETELAGRLAYIRDELLCKFDKELYLHLKSLDIPFQTFGIRWLRLLFGQEFPLSDLLFIWDAVFAEGDNLINYIVVSMLSSIREQLIVEDDTECLMLLMRYPSGADVKSIVEHALCMWKPEVCVCITDDQYFVCKMIT</sequence>
<dbReference type="GO" id="GO:0005096">
    <property type="term" value="F:GTPase activator activity"/>
    <property type="evidence" value="ECO:0007669"/>
    <property type="project" value="UniProtKB-KW"/>
</dbReference>
<dbReference type="PROSITE" id="PS50086">
    <property type="entry name" value="TBC_RABGAP"/>
    <property type="match status" value="1"/>
</dbReference>
<reference evidence="3" key="1">
    <citation type="submission" date="2022-12" db="EMBL/GenBank/DDBJ databases">
        <title>Chromosome-level genome assembly of the bean flower thrips Megalurothrips usitatus.</title>
        <authorList>
            <person name="Ma L."/>
            <person name="Liu Q."/>
            <person name="Li H."/>
            <person name="Cai W."/>
        </authorList>
    </citation>
    <scope>NUCLEOTIDE SEQUENCE</scope>
    <source>
        <strain evidence="3">Cailab_2022a</strain>
    </source>
</reference>
<dbReference type="AlphaFoldDB" id="A0AAV7X2K9"/>
<dbReference type="InterPro" id="IPR035969">
    <property type="entry name" value="Rab-GAP_TBC_sf"/>
</dbReference>
<dbReference type="SMART" id="SM00164">
    <property type="entry name" value="TBC"/>
    <property type="match status" value="1"/>
</dbReference>
<dbReference type="SUPFAM" id="SSF47923">
    <property type="entry name" value="Ypt/Rab-GAP domain of gyp1p"/>
    <property type="match status" value="2"/>
</dbReference>
<organism evidence="3 4">
    <name type="scientific">Megalurothrips usitatus</name>
    <name type="common">bean blossom thrips</name>
    <dbReference type="NCBI Taxonomy" id="439358"/>
    <lineage>
        <taxon>Eukaryota</taxon>
        <taxon>Metazoa</taxon>
        <taxon>Ecdysozoa</taxon>
        <taxon>Arthropoda</taxon>
        <taxon>Hexapoda</taxon>
        <taxon>Insecta</taxon>
        <taxon>Pterygota</taxon>
        <taxon>Neoptera</taxon>
        <taxon>Paraneoptera</taxon>
        <taxon>Thysanoptera</taxon>
        <taxon>Terebrantia</taxon>
        <taxon>Thripoidea</taxon>
        <taxon>Thripidae</taxon>
        <taxon>Megalurothrips</taxon>
    </lineage>
</organism>
<gene>
    <name evidence="3" type="ORF">ONE63_004365</name>
</gene>
<evidence type="ECO:0000259" key="2">
    <source>
        <dbReference type="PROSITE" id="PS50086"/>
    </source>
</evidence>
<dbReference type="InterPro" id="IPR000195">
    <property type="entry name" value="Rab-GAP-TBC_dom"/>
</dbReference>
<comment type="caution">
    <text evidence="3">The sequence shown here is derived from an EMBL/GenBank/DDBJ whole genome shotgun (WGS) entry which is preliminary data.</text>
</comment>
<dbReference type="PANTHER" id="PTHR22957">
    <property type="entry name" value="TBC1 DOMAIN FAMILY MEMBER GTPASE-ACTIVATING PROTEIN"/>
    <property type="match status" value="1"/>
</dbReference>
<evidence type="ECO:0000313" key="4">
    <source>
        <dbReference type="Proteomes" id="UP001075354"/>
    </source>
</evidence>
<dbReference type="FunFam" id="1.10.472.80:FF:000038">
    <property type="entry name" value="TBC1 domain family member 5"/>
    <property type="match status" value="1"/>
</dbReference>
<dbReference type="Gene3D" id="1.10.472.80">
    <property type="entry name" value="Ypt/Rab-GAP domain of gyp1p, domain 3"/>
    <property type="match status" value="1"/>
</dbReference>
<protein>
    <recommendedName>
        <fullName evidence="2">Rab-GAP TBC domain-containing protein</fullName>
    </recommendedName>
</protein>